<comment type="caution">
    <text evidence="1">The sequence shown here is derived from an EMBL/GenBank/DDBJ whole genome shotgun (WGS) entry which is preliminary data.</text>
</comment>
<keyword evidence="2" id="KW-1185">Reference proteome</keyword>
<proteinExistence type="predicted"/>
<dbReference type="EMBL" id="WNYA01081953">
    <property type="protein sequence ID" value="KAG8535008.1"/>
    <property type="molecule type" value="Genomic_DNA"/>
</dbReference>
<gene>
    <name evidence="1" type="ORF">GDO81_029697</name>
</gene>
<dbReference type="Proteomes" id="UP000824782">
    <property type="component" value="Unassembled WGS sequence"/>
</dbReference>
<sequence length="87" mass="9337">MVPVVSDASILRPQIGGGGAPWWSLFSSKFHRIFSNCLSSCGNESMNILMRRSLCRSLLVVSGNSLCYSVVDANLTIRGGCTVAELV</sequence>
<reference evidence="1" key="1">
    <citation type="thesis" date="2020" institute="ProQuest LLC" country="789 East Eisenhower Parkway, Ann Arbor, MI, USA">
        <title>Comparative Genomics and Chromosome Evolution.</title>
        <authorList>
            <person name="Mudd A.B."/>
        </authorList>
    </citation>
    <scope>NUCLEOTIDE SEQUENCE</scope>
    <source>
        <strain evidence="1">237g6f4</strain>
        <tissue evidence="1">Blood</tissue>
    </source>
</reference>
<accession>A0AAV6YFV2</accession>
<evidence type="ECO:0000313" key="1">
    <source>
        <dbReference type="EMBL" id="KAG8535008.1"/>
    </source>
</evidence>
<organism evidence="1 2">
    <name type="scientific">Engystomops pustulosus</name>
    <name type="common">Tungara frog</name>
    <name type="synonym">Physalaemus pustulosus</name>
    <dbReference type="NCBI Taxonomy" id="76066"/>
    <lineage>
        <taxon>Eukaryota</taxon>
        <taxon>Metazoa</taxon>
        <taxon>Chordata</taxon>
        <taxon>Craniata</taxon>
        <taxon>Vertebrata</taxon>
        <taxon>Euteleostomi</taxon>
        <taxon>Amphibia</taxon>
        <taxon>Batrachia</taxon>
        <taxon>Anura</taxon>
        <taxon>Neobatrachia</taxon>
        <taxon>Hyloidea</taxon>
        <taxon>Leptodactylidae</taxon>
        <taxon>Leiuperinae</taxon>
        <taxon>Engystomops</taxon>
    </lineage>
</organism>
<dbReference type="AlphaFoldDB" id="A0AAV6YFV2"/>
<protein>
    <submittedName>
        <fullName evidence="1">Uncharacterized protein</fullName>
    </submittedName>
</protein>
<evidence type="ECO:0000313" key="2">
    <source>
        <dbReference type="Proteomes" id="UP000824782"/>
    </source>
</evidence>
<name>A0AAV6YFV2_ENGPU</name>